<accession>A0A8S1T768</accession>
<evidence type="ECO:0000259" key="10">
    <source>
        <dbReference type="PROSITE" id="PS51285"/>
    </source>
</evidence>
<evidence type="ECO:0000256" key="7">
    <source>
        <dbReference type="PROSITE-ProRule" id="PRU10141"/>
    </source>
</evidence>
<organism evidence="11 12">
    <name type="scientific">Paramecium pentaurelia</name>
    <dbReference type="NCBI Taxonomy" id="43138"/>
    <lineage>
        <taxon>Eukaryota</taxon>
        <taxon>Sar</taxon>
        <taxon>Alveolata</taxon>
        <taxon>Ciliophora</taxon>
        <taxon>Intramacronucleata</taxon>
        <taxon>Oligohymenophorea</taxon>
        <taxon>Peniculida</taxon>
        <taxon>Parameciidae</taxon>
        <taxon>Paramecium</taxon>
    </lineage>
</organism>
<dbReference type="OrthoDB" id="354826at2759"/>
<dbReference type="EMBL" id="CAJJDO010000016">
    <property type="protein sequence ID" value="CAD8146884.1"/>
    <property type="molecule type" value="Genomic_DNA"/>
</dbReference>
<evidence type="ECO:0000313" key="11">
    <source>
        <dbReference type="EMBL" id="CAD8146884.1"/>
    </source>
</evidence>
<dbReference type="FunFam" id="3.30.200.20:FF:000042">
    <property type="entry name" value="Aurora kinase A"/>
    <property type="match status" value="1"/>
</dbReference>
<dbReference type="InterPro" id="IPR000719">
    <property type="entry name" value="Prot_kinase_dom"/>
</dbReference>
<dbReference type="Proteomes" id="UP000689195">
    <property type="component" value="Unassembled WGS sequence"/>
</dbReference>
<keyword evidence="12" id="KW-1185">Reference proteome</keyword>
<dbReference type="PROSITE" id="PS00108">
    <property type="entry name" value="PROTEIN_KINASE_ST"/>
    <property type="match status" value="1"/>
</dbReference>
<dbReference type="InterPro" id="IPR008271">
    <property type="entry name" value="Ser/Thr_kinase_AS"/>
</dbReference>
<sequence length="354" mass="40748">MGNCSFSKSCEVIEPNISIKDFDLQKILGSGSSGKVWKALNRTNKQLVAIKVISKLLILKQGTVSHVINEKNILSQIKNPFIVNLNAAFQDNYNLYLCIDLMSGGDLRYHLNKKKQFSESQTKFFIACIFISLDYLHQQGIIHRDLKPENLVFDKQGYIRLTDFGMAGIWRPNSLDYVCGSVGYIAPEMILKKQHGIGVDYFALGIIAYECMLGKRPYEANDLKQMKDLLLSQQIQLKRSELPIEWSIEAGDFVNRLIKIKAEDRLGTNDPQEVMKHPWFKNFDWNKLISKQMNPPYVPKKSIGYSNCQKCKESKQKLLNIDILNSNQSCKKYQYKQEFAGYHFNPKNNNIKLK</sequence>
<dbReference type="PROSITE" id="PS50011">
    <property type="entry name" value="PROTEIN_KINASE_DOM"/>
    <property type="match status" value="1"/>
</dbReference>
<feature type="domain" description="AGC-kinase C-terminal" evidence="10">
    <location>
        <begin position="281"/>
        <end position="354"/>
    </location>
</feature>
<keyword evidence="3" id="KW-0808">Transferase</keyword>
<dbReference type="AlphaFoldDB" id="A0A8S1T768"/>
<dbReference type="PROSITE" id="PS00107">
    <property type="entry name" value="PROTEIN_KINASE_ATP"/>
    <property type="match status" value="1"/>
</dbReference>
<evidence type="ECO:0000259" key="9">
    <source>
        <dbReference type="PROSITE" id="PS50011"/>
    </source>
</evidence>
<dbReference type="FunFam" id="1.10.510.10:FF:000454">
    <property type="entry name" value="Uncharacterized protein"/>
    <property type="match status" value="1"/>
</dbReference>
<comment type="similarity">
    <text evidence="8">Belongs to the protein kinase superfamily.</text>
</comment>
<evidence type="ECO:0000256" key="5">
    <source>
        <dbReference type="ARBA" id="ARBA00022777"/>
    </source>
</evidence>
<feature type="domain" description="Protein kinase" evidence="9">
    <location>
        <begin position="22"/>
        <end position="280"/>
    </location>
</feature>
<dbReference type="SMART" id="SM00220">
    <property type="entry name" value="S_TKc"/>
    <property type="match status" value="1"/>
</dbReference>
<keyword evidence="4 7" id="KW-0547">Nucleotide-binding</keyword>
<evidence type="ECO:0000256" key="1">
    <source>
        <dbReference type="ARBA" id="ARBA00012513"/>
    </source>
</evidence>
<dbReference type="PANTHER" id="PTHR24356:SF374">
    <property type="entry name" value="PROTEIN KINASE DOMAIN-CONTAINING PROTEIN"/>
    <property type="match status" value="1"/>
</dbReference>
<protein>
    <recommendedName>
        <fullName evidence="1">non-specific serine/threonine protein kinase</fullName>
        <ecNumber evidence="1">2.7.11.1</ecNumber>
    </recommendedName>
</protein>
<evidence type="ECO:0000256" key="3">
    <source>
        <dbReference type="ARBA" id="ARBA00022679"/>
    </source>
</evidence>
<feature type="binding site" evidence="7">
    <location>
        <position position="60"/>
    </location>
    <ligand>
        <name>ATP</name>
        <dbReference type="ChEBI" id="CHEBI:30616"/>
    </ligand>
</feature>
<dbReference type="InterPro" id="IPR000961">
    <property type="entry name" value="AGC-kinase_C"/>
</dbReference>
<keyword evidence="2 8" id="KW-0723">Serine/threonine-protein kinase</keyword>
<reference evidence="11" key="1">
    <citation type="submission" date="2021-01" db="EMBL/GenBank/DDBJ databases">
        <authorList>
            <consortium name="Genoscope - CEA"/>
            <person name="William W."/>
        </authorList>
    </citation>
    <scope>NUCLEOTIDE SEQUENCE</scope>
</reference>
<keyword evidence="5" id="KW-0418">Kinase</keyword>
<dbReference type="GO" id="GO:0004674">
    <property type="term" value="F:protein serine/threonine kinase activity"/>
    <property type="evidence" value="ECO:0007669"/>
    <property type="project" value="UniProtKB-KW"/>
</dbReference>
<evidence type="ECO:0000256" key="8">
    <source>
        <dbReference type="RuleBase" id="RU000304"/>
    </source>
</evidence>
<proteinExistence type="inferred from homology"/>
<dbReference type="GO" id="GO:0005524">
    <property type="term" value="F:ATP binding"/>
    <property type="evidence" value="ECO:0007669"/>
    <property type="project" value="UniProtKB-UniRule"/>
</dbReference>
<dbReference type="InterPro" id="IPR050236">
    <property type="entry name" value="Ser_Thr_kinase_AGC"/>
</dbReference>
<dbReference type="Pfam" id="PF00069">
    <property type="entry name" value="Pkinase"/>
    <property type="match status" value="1"/>
</dbReference>
<dbReference type="PANTHER" id="PTHR24356">
    <property type="entry name" value="SERINE/THREONINE-PROTEIN KINASE"/>
    <property type="match status" value="1"/>
</dbReference>
<keyword evidence="6 7" id="KW-0067">ATP-binding</keyword>
<comment type="caution">
    <text evidence="11">The sequence shown here is derived from an EMBL/GenBank/DDBJ whole genome shotgun (WGS) entry which is preliminary data.</text>
</comment>
<evidence type="ECO:0000256" key="6">
    <source>
        <dbReference type="ARBA" id="ARBA00022840"/>
    </source>
</evidence>
<name>A0A8S1T768_9CILI</name>
<dbReference type="PROSITE" id="PS51285">
    <property type="entry name" value="AGC_KINASE_CTER"/>
    <property type="match status" value="1"/>
</dbReference>
<dbReference type="GO" id="GO:0035556">
    <property type="term" value="P:intracellular signal transduction"/>
    <property type="evidence" value="ECO:0007669"/>
    <property type="project" value="TreeGrafter"/>
</dbReference>
<dbReference type="InterPro" id="IPR017441">
    <property type="entry name" value="Protein_kinase_ATP_BS"/>
</dbReference>
<evidence type="ECO:0000256" key="2">
    <source>
        <dbReference type="ARBA" id="ARBA00022527"/>
    </source>
</evidence>
<gene>
    <name evidence="11" type="ORF">PPENT_87.1.T0160100</name>
</gene>
<dbReference type="EC" id="2.7.11.1" evidence="1"/>
<evidence type="ECO:0000256" key="4">
    <source>
        <dbReference type="ARBA" id="ARBA00022741"/>
    </source>
</evidence>
<evidence type="ECO:0000313" key="12">
    <source>
        <dbReference type="Proteomes" id="UP000689195"/>
    </source>
</evidence>